<keyword evidence="2" id="KW-0808">Transferase</keyword>
<sequence>MEHEIEEAQRQIRRSAAIIQDAFEGLTTLQRLHNRVSEASSSARAPTDMSSAISSVTQPTQDRVGSPAVPPNSMDPGHDVIVISAEHSTLPPPPSTSTSIPASQTQPRTSSSSATTSPSPRGPRSSDPALAALSTELRTMTQSFRERVGEFDELRRAIAQYAQERHSRGVTAERTRSRSPPPSIDPYNPAPFQPLYPDTSSASPEVAPTSSTQAASGTGVPRRFDGRIRPIRGELRTIDRPASLLRPRDGNEPETSLGILVAARTAASSNNNSVADTPTITPASISASARSTGDRPRPAAFPVNDLYESQGGRPASRVLPSNITARISRLAQEIQQEGARITQQAESLRSWINDRNARLDALRPSASVSATAQAPRPIPTSRVDSNSAIVHGEEYGSAPAPRMPTVTAPPRFNARIVVDPPLAPPSQIPRASEPEPVGRPRRAVEGAARARYLRQSVPTTWSATPPSASLTNPREDPSATMTWSTRRERATDGPLSPPSRTIATTGNRGALRDAGTSMPVTMSASPGTIFDDFEIEAYSPADVHARAAPAVARMRTHRRVIDFADDDEDFTDSRSYRVRRRYNADGDEEIVRVSLDPDVSSSPASGPGSGLLLDRRRAPLDLDDDSGEEDSWMEAISRLDTMSRRSATRPQEEWQPPRMVRSGSQMGTTAPSPAAFSVYSSSLAGRRTTRGWPARLSYGDEDALFAENEAQYERDLSAMRSRAQALLSSATAPARSLGGATLPPPPPTTRPLSFVPTTQAPGSLWNDNNVRVRLRTRVNEALERQVGAGDAPTPPLERPRRERNGRDGAARVRAHHQAQGSETERPMWGSPTPFYPSALPLPLVEDVGSLQARSRVFGSVEKIARMPRKRAVSQVGR</sequence>
<keyword evidence="2" id="KW-0418">Kinase</keyword>
<dbReference type="GO" id="GO:0016301">
    <property type="term" value="F:kinase activity"/>
    <property type="evidence" value="ECO:0007669"/>
    <property type="project" value="UniProtKB-KW"/>
</dbReference>
<gene>
    <name evidence="2" type="primary">I1RNY7</name>
</gene>
<feature type="compositionally biased region" description="Polar residues" evidence="1">
    <location>
        <begin position="498"/>
        <end position="507"/>
    </location>
</feature>
<feature type="compositionally biased region" description="Polar residues" evidence="1">
    <location>
        <begin position="37"/>
        <end position="63"/>
    </location>
</feature>
<feature type="compositionally biased region" description="Acidic residues" evidence="1">
    <location>
        <begin position="621"/>
        <end position="632"/>
    </location>
</feature>
<feature type="compositionally biased region" description="Polar residues" evidence="1">
    <location>
        <begin position="198"/>
        <end position="216"/>
    </location>
</feature>
<feature type="region of interest" description="Disordered" evidence="1">
    <location>
        <begin position="420"/>
        <end position="441"/>
    </location>
</feature>
<feature type="compositionally biased region" description="Basic and acidic residues" evidence="1">
    <location>
        <begin position="797"/>
        <end position="810"/>
    </location>
</feature>
<feature type="region of interest" description="Disordered" evidence="1">
    <location>
        <begin position="593"/>
        <end position="671"/>
    </location>
</feature>
<evidence type="ECO:0000256" key="1">
    <source>
        <dbReference type="SAM" id="MobiDB-lite"/>
    </source>
</evidence>
<feature type="region of interest" description="Disordered" evidence="1">
    <location>
        <begin position="162"/>
        <end position="225"/>
    </location>
</feature>
<name>A0A5K1K7X9_9APHY</name>
<organism evidence="2">
    <name type="scientific">Ganoderma boninense</name>
    <dbReference type="NCBI Taxonomy" id="34458"/>
    <lineage>
        <taxon>Eukaryota</taxon>
        <taxon>Fungi</taxon>
        <taxon>Dikarya</taxon>
        <taxon>Basidiomycota</taxon>
        <taxon>Agaricomycotina</taxon>
        <taxon>Agaricomycetes</taxon>
        <taxon>Polyporales</taxon>
        <taxon>Polyporaceae</taxon>
        <taxon>Ganoderma</taxon>
    </lineage>
</organism>
<feature type="compositionally biased region" description="Basic and acidic residues" evidence="1">
    <location>
        <begin position="432"/>
        <end position="441"/>
    </location>
</feature>
<accession>A0A5K1K7X9</accession>
<reference evidence="2" key="1">
    <citation type="submission" date="2019-10" db="EMBL/GenBank/DDBJ databases">
        <authorList>
            <person name="Nor Muhammad N."/>
        </authorList>
    </citation>
    <scope>NUCLEOTIDE SEQUENCE</scope>
</reference>
<evidence type="ECO:0000313" key="2">
    <source>
        <dbReference type="EMBL" id="VWP02548.1"/>
    </source>
</evidence>
<feature type="compositionally biased region" description="Polar residues" evidence="1">
    <location>
        <begin position="662"/>
        <end position="671"/>
    </location>
</feature>
<feature type="compositionally biased region" description="Basic and acidic residues" evidence="1">
    <location>
        <begin position="163"/>
        <end position="176"/>
    </location>
</feature>
<feature type="region of interest" description="Disordered" evidence="1">
    <location>
        <begin position="783"/>
        <end position="831"/>
    </location>
</feature>
<feature type="compositionally biased region" description="Low complexity" evidence="1">
    <location>
        <begin position="96"/>
        <end position="128"/>
    </location>
</feature>
<feature type="region of interest" description="Disordered" evidence="1">
    <location>
        <begin position="455"/>
        <end position="519"/>
    </location>
</feature>
<feature type="compositionally biased region" description="Low complexity" evidence="1">
    <location>
        <begin position="596"/>
        <end position="612"/>
    </location>
</feature>
<proteinExistence type="predicted"/>
<dbReference type="EMBL" id="LR730306">
    <property type="protein sequence ID" value="VWP02548.1"/>
    <property type="molecule type" value="Genomic_DNA"/>
</dbReference>
<feature type="compositionally biased region" description="Pro residues" evidence="1">
    <location>
        <begin position="179"/>
        <end position="194"/>
    </location>
</feature>
<feature type="region of interest" description="Disordered" evidence="1">
    <location>
        <begin position="364"/>
        <end position="384"/>
    </location>
</feature>
<protein>
    <submittedName>
        <fullName evidence="2">Protein kinase domain-containing protein</fullName>
    </submittedName>
</protein>
<feature type="compositionally biased region" description="Polar residues" evidence="1">
    <location>
        <begin position="456"/>
        <end position="472"/>
    </location>
</feature>
<feature type="region of interest" description="Disordered" evidence="1">
    <location>
        <begin position="37"/>
        <end position="128"/>
    </location>
</feature>
<dbReference type="AlphaFoldDB" id="A0A5K1K7X9"/>